<evidence type="ECO:0000313" key="1">
    <source>
        <dbReference type="EMBL" id="CAD7598309.1"/>
    </source>
</evidence>
<proteinExistence type="predicted"/>
<reference evidence="1" key="1">
    <citation type="submission" date="2020-11" db="EMBL/GenBank/DDBJ databases">
        <authorList>
            <person name="Tran Van P."/>
        </authorList>
    </citation>
    <scope>NUCLEOTIDE SEQUENCE</scope>
</reference>
<organism evidence="1">
    <name type="scientific">Timema genevievae</name>
    <name type="common">Walking stick</name>
    <dbReference type="NCBI Taxonomy" id="629358"/>
    <lineage>
        <taxon>Eukaryota</taxon>
        <taxon>Metazoa</taxon>
        <taxon>Ecdysozoa</taxon>
        <taxon>Arthropoda</taxon>
        <taxon>Hexapoda</taxon>
        <taxon>Insecta</taxon>
        <taxon>Pterygota</taxon>
        <taxon>Neoptera</taxon>
        <taxon>Polyneoptera</taxon>
        <taxon>Phasmatodea</taxon>
        <taxon>Timematodea</taxon>
        <taxon>Timematoidea</taxon>
        <taxon>Timematidae</taxon>
        <taxon>Timema</taxon>
    </lineage>
</organism>
<dbReference type="AlphaFoldDB" id="A0A7R9PNT4"/>
<dbReference type="EMBL" id="OE842019">
    <property type="protein sequence ID" value="CAD7598309.1"/>
    <property type="molecule type" value="Genomic_DNA"/>
</dbReference>
<name>A0A7R9PNT4_TIMGE</name>
<sequence>MGEGDDSLDDYNNENNLERLLPNSDKFLQLYRDSAARAVGHNSMDPGSTPVQRGFLISLQTILFDLPLQTGVRPSGWELRPSPQGLLLQQLLPLQSVGGKLQMSTHGTLSKMGEVGENSGD</sequence>
<gene>
    <name evidence="1" type="ORF">TGEB3V08_LOCUS7016</name>
</gene>
<protein>
    <submittedName>
        <fullName evidence="1">Uncharacterized protein</fullName>
    </submittedName>
</protein>
<accession>A0A7R9PNT4</accession>